<dbReference type="Proteomes" id="UP000077202">
    <property type="component" value="Unassembled WGS sequence"/>
</dbReference>
<dbReference type="GO" id="GO:0046166">
    <property type="term" value="P:glyceraldehyde-3-phosphate biosynthetic process"/>
    <property type="evidence" value="ECO:0007669"/>
    <property type="project" value="TreeGrafter"/>
</dbReference>
<dbReference type="InterPro" id="IPR013785">
    <property type="entry name" value="Aldolase_TIM"/>
</dbReference>
<evidence type="ECO:0000256" key="3">
    <source>
        <dbReference type="ARBA" id="ARBA00023235"/>
    </source>
</evidence>
<dbReference type="PROSITE" id="PS00171">
    <property type="entry name" value="TIM_1"/>
    <property type="match status" value="1"/>
</dbReference>
<dbReference type="PANTHER" id="PTHR21139">
    <property type="entry name" value="TRIOSEPHOSPHATE ISOMERASE"/>
    <property type="match status" value="1"/>
</dbReference>
<dbReference type="EMBL" id="LVLJ01001475">
    <property type="protein sequence ID" value="OAE29298.1"/>
    <property type="molecule type" value="Genomic_DNA"/>
</dbReference>
<evidence type="ECO:0000313" key="6">
    <source>
        <dbReference type="Proteomes" id="UP000077202"/>
    </source>
</evidence>
<dbReference type="GO" id="GO:0006094">
    <property type="term" value="P:gluconeogenesis"/>
    <property type="evidence" value="ECO:0007669"/>
    <property type="project" value="TreeGrafter"/>
</dbReference>
<comment type="caution">
    <text evidence="5">The sequence shown here is derived from an EMBL/GenBank/DDBJ whole genome shotgun (WGS) entry which is preliminary data.</text>
</comment>
<evidence type="ECO:0000313" key="5">
    <source>
        <dbReference type="EMBL" id="OAE29298.1"/>
    </source>
</evidence>
<dbReference type="AlphaFoldDB" id="A0A176W864"/>
<dbReference type="Pfam" id="PF00121">
    <property type="entry name" value="TIM"/>
    <property type="match status" value="2"/>
</dbReference>
<dbReference type="GO" id="GO:0004807">
    <property type="term" value="F:triose-phosphate isomerase activity"/>
    <property type="evidence" value="ECO:0007669"/>
    <property type="project" value="InterPro"/>
</dbReference>
<evidence type="ECO:0000256" key="1">
    <source>
        <dbReference type="ARBA" id="ARBA00007422"/>
    </source>
</evidence>
<reference evidence="5" key="1">
    <citation type="submission" date="2016-03" db="EMBL/GenBank/DDBJ databases">
        <title>Mechanisms controlling the formation of the plant cell surface in tip-growing cells are functionally conserved among land plants.</title>
        <authorList>
            <person name="Honkanen S."/>
            <person name="Jones V.A."/>
            <person name="Morieri G."/>
            <person name="Champion C."/>
            <person name="Hetherington A.J."/>
            <person name="Kelly S."/>
            <person name="Saint-Marcoux D."/>
            <person name="Proust H."/>
            <person name="Prescott H."/>
            <person name="Dolan L."/>
        </authorList>
    </citation>
    <scope>NUCLEOTIDE SEQUENCE [LARGE SCALE GENOMIC DNA]</scope>
    <source>
        <tissue evidence="5">Whole gametophyte</tissue>
    </source>
</reference>
<dbReference type="GO" id="GO:0019563">
    <property type="term" value="P:glycerol catabolic process"/>
    <property type="evidence" value="ECO:0007669"/>
    <property type="project" value="TreeGrafter"/>
</dbReference>
<dbReference type="InterPro" id="IPR020861">
    <property type="entry name" value="Triosephosphate_isomerase_AS"/>
</dbReference>
<gene>
    <name evidence="5" type="ORF">AXG93_3102s1240</name>
</gene>
<name>A0A176W864_MARPO</name>
<dbReference type="InterPro" id="IPR000652">
    <property type="entry name" value="Triosephosphate_isomerase"/>
</dbReference>
<dbReference type="InterPro" id="IPR035990">
    <property type="entry name" value="TIM_sf"/>
</dbReference>
<keyword evidence="3" id="KW-0413">Isomerase</keyword>
<dbReference type="GO" id="GO:0006096">
    <property type="term" value="P:glycolytic process"/>
    <property type="evidence" value="ECO:0007669"/>
    <property type="project" value="InterPro"/>
</dbReference>
<comment type="subunit">
    <text evidence="2">Homodimer.</text>
</comment>
<proteinExistence type="inferred from homology"/>
<dbReference type="PANTHER" id="PTHR21139:SF37">
    <property type="entry name" value="OS01G0841600 PROTEIN"/>
    <property type="match status" value="1"/>
</dbReference>
<comment type="similarity">
    <text evidence="1">Belongs to the triosephosphate isomerase family.</text>
</comment>
<evidence type="ECO:0000256" key="2">
    <source>
        <dbReference type="ARBA" id="ARBA00011738"/>
    </source>
</evidence>
<dbReference type="SUPFAM" id="SSF51351">
    <property type="entry name" value="Triosephosphate isomerase (TIM)"/>
    <property type="match status" value="1"/>
</dbReference>
<sequence length="320" mass="34815">MGAHLHVACQSGAPKAAKIGTLSSKEMLFFSESVYVAGHSPSQSRRPTMSRKLIVGGNWKCNGTQDDVKRIVEFLNKAEVPCTNHIEVVIAPPAPFLPILRSTLRSDFNLAAQNCWTGKGGAFTGEISAEMLMNLNVPWVILGHSERRTLLGESDEVNGRVFPQQVLLSMHLWCPMVAEKVAYALSQGMKVILCCGETLEQREKNETTMVVARQIKAVADKIQSWNNVVIAYEPIWAIGTGKVATPQQAQEVHANIRAWLSQNVGEAVAQAVRIQYGGSVTAANCKEIGSQPDVDGFLVGGASLKPEFADILNARISIRH</sequence>
<dbReference type="InterPro" id="IPR022896">
    <property type="entry name" value="TrioseP_Isoase_bac/euk"/>
</dbReference>
<evidence type="ECO:0008006" key="7">
    <source>
        <dbReference type="Google" id="ProtNLM"/>
    </source>
</evidence>
<dbReference type="PROSITE" id="PS51440">
    <property type="entry name" value="TIM_2"/>
    <property type="match status" value="1"/>
</dbReference>
<organism evidence="5 6">
    <name type="scientific">Marchantia polymorpha subsp. ruderalis</name>
    <dbReference type="NCBI Taxonomy" id="1480154"/>
    <lineage>
        <taxon>Eukaryota</taxon>
        <taxon>Viridiplantae</taxon>
        <taxon>Streptophyta</taxon>
        <taxon>Embryophyta</taxon>
        <taxon>Marchantiophyta</taxon>
        <taxon>Marchantiopsida</taxon>
        <taxon>Marchantiidae</taxon>
        <taxon>Marchantiales</taxon>
        <taxon>Marchantiaceae</taxon>
        <taxon>Marchantia</taxon>
    </lineage>
</organism>
<dbReference type="Gene3D" id="3.20.20.70">
    <property type="entry name" value="Aldolase class I"/>
    <property type="match status" value="1"/>
</dbReference>
<accession>A0A176W864</accession>
<dbReference type="CDD" id="cd00311">
    <property type="entry name" value="TIM"/>
    <property type="match status" value="1"/>
</dbReference>
<protein>
    <recommendedName>
        <fullName evidence="7">Triosephosphate isomerase</fullName>
    </recommendedName>
</protein>
<dbReference type="HAMAP" id="MF_00147_B">
    <property type="entry name" value="TIM_B"/>
    <property type="match status" value="1"/>
</dbReference>
<keyword evidence="6" id="KW-1185">Reference proteome</keyword>
<dbReference type="GO" id="GO:0005829">
    <property type="term" value="C:cytosol"/>
    <property type="evidence" value="ECO:0007669"/>
    <property type="project" value="TreeGrafter"/>
</dbReference>
<dbReference type="FunFam" id="3.20.20.70:FF:000025">
    <property type="entry name" value="Triosephosphate isomerase"/>
    <property type="match status" value="1"/>
</dbReference>
<comment type="pathway">
    <text evidence="4">Carbohydrate biosynthesis.</text>
</comment>
<evidence type="ECO:0000256" key="4">
    <source>
        <dbReference type="ARBA" id="ARBA00024331"/>
    </source>
</evidence>
<dbReference type="NCBIfam" id="TIGR00419">
    <property type="entry name" value="tim"/>
    <property type="match status" value="1"/>
</dbReference>